<dbReference type="Gene3D" id="3.40.20.10">
    <property type="entry name" value="Severin"/>
    <property type="match status" value="1"/>
</dbReference>
<comment type="subcellular location">
    <subcellularLocation>
        <location evidence="1">Cytoplasm</location>
        <location evidence="1">Cytoskeleton</location>
    </subcellularLocation>
</comment>
<comment type="subunit">
    <text evidence="7">Interacts with 5-lipoxygenase (ALOX5/5LO) in a calcium-independent manner. Binds to F-actin with a stoichiometry of 1:2.</text>
</comment>
<protein>
    <recommendedName>
        <fullName evidence="8">Coactosin-like protein</fullName>
    </recommendedName>
</protein>
<dbReference type="FunFam" id="3.40.20.10:FF:000018">
    <property type="entry name" value="Coactosin-like 1"/>
    <property type="match status" value="1"/>
</dbReference>
<dbReference type="GO" id="GO:0030427">
    <property type="term" value="C:site of polarized growth"/>
    <property type="evidence" value="ECO:0007669"/>
    <property type="project" value="TreeGrafter"/>
</dbReference>
<keyword evidence="11" id="KW-1185">Reference proteome</keyword>
<keyword evidence="3" id="KW-0009">Actin-binding</keyword>
<dbReference type="OrthoDB" id="20822at2759"/>
<evidence type="ECO:0000256" key="6">
    <source>
        <dbReference type="ARBA" id="ARBA00058385"/>
    </source>
</evidence>
<evidence type="ECO:0000256" key="5">
    <source>
        <dbReference type="ARBA" id="ARBA00038052"/>
    </source>
</evidence>
<dbReference type="EMBL" id="REGN01004475">
    <property type="protein sequence ID" value="RNA17318.1"/>
    <property type="molecule type" value="Genomic_DNA"/>
</dbReference>
<comment type="function">
    <text evidence="6">Binds to F-actin in a calcium-independent manner. Has no direct effect on actin depolymerization. Acts as a chaperone for ALOX5 (5LO), influencing both its stability and activity in leukotrienes synthesis.</text>
</comment>
<evidence type="ECO:0000313" key="10">
    <source>
        <dbReference type="EMBL" id="RNA17318.1"/>
    </source>
</evidence>
<evidence type="ECO:0000256" key="7">
    <source>
        <dbReference type="ARBA" id="ARBA00062335"/>
    </source>
</evidence>
<comment type="similarity">
    <text evidence="5">Belongs to the actin-binding proteins ADF family. Coactosin subfamily.</text>
</comment>
<evidence type="ECO:0000259" key="9">
    <source>
        <dbReference type="PROSITE" id="PS51263"/>
    </source>
</evidence>
<feature type="domain" description="ADF-H" evidence="9">
    <location>
        <begin position="2"/>
        <end position="130"/>
    </location>
</feature>
<dbReference type="GO" id="GO:0030864">
    <property type="term" value="C:cortical actin cytoskeleton"/>
    <property type="evidence" value="ECO:0007669"/>
    <property type="project" value="TreeGrafter"/>
</dbReference>
<dbReference type="CDD" id="cd11282">
    <property type="entry name" value="ADF_coactosin_like"/>
    <property type="match status" value="1"/>
</dbReference>
<accession>A0A3M7R229</accession>
<dbReference type="Proteomes" id="UP000276133">
    <property type="component" value="Unassembled WGS sequence"/>
</dbReference>
<dbReference type="InterPro" id="IPR002108">
    <property type="entry name" value="ADF-H"/>
</dbReference>
<evidence type="ECO:0000256" key="4">
    <source>
        <dbReference type="ARBA" id="ARBA00023212"/>
    </source>
</evidence>
<dbReference type="SMART" id="SM00102">
    <property type="entry name" value="ADF"/>
    <property type="match status" value="1"/>
</dbReference>
<dbReference type="Pfam" id="PF00241">
    <property type="entry name" value="Cofilin_ADF"/>
    <property type="match status" value="1"/>
</dbReference>
<keyword evidence="2" id="KW-0963">Cytoplasm</keyword>
<evidence type="ECO:0000256" key="8">
    <source>
        <dbReference type="ARBA" id="ARBA00068121"/>
    </source>
</evidence>
<gene>
    <name evidence="10" type="ORF">BpHYR1_053929</name>
</gene>
<dbReference type="STRING" id="10195.A0A3M7R229"/>
<dbReference type="SUPFAM" id="SSF55753">
    <property type="entry name" value="Actin depolymerizing proteins"/>
    <property type="match status" value="1"/>
</dbReference>
<evidence type="ECO:0000256" key="2">
    <source>
        <dbReference type="ARBA" id="ARBA00022490"/>
    </source>
</evidence>
<sequence>MATTCDKDSVRQAYELVRDDKSEVNWAVLKYDGNKIMVASTGSDYQEFLSNFSNSERLFGYLRMYTGDELSRRAKFALVTWIGSEVGAIKRAKVSIDKALVKDVISNFAVELATSDLADLEEESIKELLIKAGGANYGNGTAKNN</sequence>
<reference evidence="10 11" key="1">
    <citation type="journal article" date="2018" name="Sci. Rep.">
        <title>Genomic signatures of local adaptation to the degree of environmental predictability in rotifers.</title>
        <authorList>
            <person name="Franch-Gras L."/>
            <person name="Hahn C."/>
            <person name="Garcia-Roger E.M."/>
            <person name="Carmona M.J."/>
            <person name="Serra M."/>
            <person name="Gomez A."/>
        </authorList>
    </citation>
    <scope>NUCLEOTIDE SEQUENCE [LARGE SCALE GENOMIC DNA]</scope>
    <source>
        <strain evidence="10">HYR1</strain>
    </source>
</reference>
<organism evidence="10 11">
    <name type="scientific">Brachionus plicatilis</name>
    <name type="common">Marine rotifer</name>
    <name type="synonym">Brachionus muelleri</name>
    <dbReference type="NCBI Taxonomy" id="10195"/>
    <lineage>
        <taxon>Eukaryota</taxon>
        <taxon>Metazoa</taxon>
        <taxon>Spiralia</taxon>
        <taxon>Gnathifera</taxon>
        <taxon>Rotifera</taxon>
        <taxon>Eurotatoria</taxon>
        <taxon>Monogononta</taxon>
        <taxon>Pseudotrocha</taxon>
        <taxon>Ploima</taxon>
        <taxon>Brachionidae</taxon>
        <taxon>Brachionus</taxon>
    </lineage>
</organism>
<dbReference type="PANTHER" id="PTHR10829:SF29">
    <property type="entry name" value="COACTOSIN-LIKE PROTEIN"/>
    <property type="match status" value="1"/>
</dbReference>
<dbReference type="GO" id="GO:0005884">
    <property type="term" value="C:actin filament"/>
    <property type="evidence" value="ECO:0007669"/>
    <property type="project" value="TreeGrafter"/>
</dbReference>
<dbReference type="GO" id="GO:0051015">
    <property type="term" value="F:actin filament binding"/>
    <property type="evidence" value="ECO:0007669"/>
    <property type="project" value="TreeGrafter"/>
</dbReference>
<proteinExistence type="inferred from homology"/>
<evidence type="ECO:0000256" key="3">
    <source>
        <dbReference type="ARBA" id="ARBA00023203"/>
    </source>
</evidence>
<dbReference type="PROSITE" id="PS51263">
    <property type="entry name" value="ADF_H"/>
    <property type="match status" value="1"/>
</dbReference>
<name>A0A3M7R229_BRAPC</name>
<dbReference type="AlphaFoldDB" id="A0A3M7R229"/>
<dbReference type="GO" id="GO:0030833">
    <property type="term" value="P:regulation of actin filament polymerization"/>
    <property type="evidence" value="ECO:0007669"/>
    <property type="project" value="TreeGrafter"/>
</dbReference>
<keyword evidence="4" id="KW-0206">Cytoskeleton</keyword>
<dbReference type="InterPro" id="IPR029006">
    <property type="entry name" value="ADF-H/Gelsolin-like_dom_sf"/>
</dbReference>
<dbReference type="PANTHER" id="PTHR10829">
    <property type="entry name" value="CORTACTIN AND DREBRIN"/>
    <property type="match status" value="1"/>
</dbReference>
<evidence type="ECO:0000313" key="11">
    <source>
        <dbReference type="Proteomes" id="UP000276133"/>
    </source>
</evidence>
<evidence type="ECO:0000256" key="1">
    <source>
        <dbReference type="ARBA" id="ARBA00004245"/>
    </source>
</evidence>
<comment type="caution">
    <text evidence="10">The sequence shown here is derived from an EMBL/GenBank/DDBJ whole genome shotgun (WGS) entry which is preliminary data.</text>
</comment>